<evidence type="ECO:0000256" key="14">
    <source>
        <dbReference type="ARBA" id="ARBA00022989"/>
    </source>
</evidence>
<keyword evidence="5 19" id="KW-1003">Cell membrane</keyword>
<sequence length="306" mass="32879">MSDFTSGFWSWYVAGITLAGVLACVALLWWTHRMNTEVKPSDSTGHVWDGNLTEQNHPLPRWWVFMFGISCVFALLYLALYPGLGSFRGTLDWTQQEQHARELQAHEARIAPIYAAFADQSVPQLAGNAEARAIGDRLFMNNCAQCHGSDARGSKGFPNLADGHWNWGGTPEAILETIADGRVGMMPPMGEAVGSAQEVRAVANYVLGLSGAAHDAALAAAGKEKFMQVCAACHGESGTGNAALGAPDLSKGIFAHGPDTEAHVVRMINEGKTAEMPAWKDRFSPEQLRVLAAYVWGLGGGVAPQR</sequence>
<dbReference type="GO" id="GO:1902600">
    <property type="term" value="P:proton transmembrane transport"/>
    <property type="evidence" value="ECO:0007669"/>
    <property type="project" value="UniProtKB-KW"/>
</dbReference>
<keyword evidence="6 19" id="KW-0997">Cell inner membrane</keyword>
<dbReference type="GO" id="GO:0005886">
    <property type="term" value="C:plasma membrane"/>
    <property type="evidence" value="ECO:0007669"/>
    <property type="project" value="UniProtKB-SubCell"/>
</dbReference>
<keyword evidence="4 19" id="KW-0813">Transport</keyword>
<evidence type="ECO:0000256" key="2">
    <source>
        <dbReference type="ARBA" id="ARBA00004673"/>
    </source>
</evidence>
<evidence type="ECO:0000256" key="22">
    <source>
        <dbReference type="SAM" id="Phobius"/>
    </source>
</evidence>
<feature type="binding site" description="covalent" evidence="21">
    <location>
        <position position="143"/>
    </location>
    <ligand>
        <name>heme c</name>
        <dbReference type="ChEBI" id="CHEBI:61717"/>
        <label>1</label>
    </ligand>
</feature>
<dbReference type="PROSITE" id="PS51007">
    <property type="entry name" value="CYTC"/>
    <property type="match status" value="2"/>
</dbReference>
<evidence type="ECO:0000256" key="13">
    <source>
        <dbReference type="ARBA" id="ARBA00022982"/>
    </source>
</evidence>
<organism evidence="24 25">
    <name type="scientific">Comamonas flocculans</name>
    <dbReference type="NCBI Taxonomy" id="2597701"/>
    <lineage>
        <taxon>Bacteria</taxon>
        <taxon>Pseudomonadati</taxon>
        <taxon>Pseudomonadota</taxon>
        <taxon>Betaproteobacteria</taxon>
        <taxon>Burkholderiales</taxon>
        <taxon>Comamonadaceae</taxon>
        <taxon>Comamonas</taxon>
    </lineage>
</organism>
<dbReference type="Gene3D" id="1.10.760.10">
    <property type="entry name" value="Cytochrome c-like domain"/>
    <property type="match status" value="2"/>
</dbReference>
<comment type="subcellular location">
    <subcellularLocation>
        <location evidence="1 19">Cell inner membrane</location>
    </subcellularLocation>
</comment>
<evidence type="ECO:0000256" key="15">
    <source>
        <dbReference type="ARBA" id="ARBA00023002"/>
    </source>
</evidence>
<evidence type="ECO:0000256" key="12">
    <source>
        <dbReference type="ARBA" id="ARBA00022781"/>
    </source>
</evidence>
<dbReference type="InterPro" id="IPR032858">
    <property type="entry name" value="CcoP_N"/>
</dbReference>
<comment type="similarity">
    <text evidence="3 19">Belongs to the CcoP / FixP family.</text>
</comment>
<dbReference type="Gene3D" id="6.10.280.130">
    <property type="match status" value="1"/>
</dbReference>
<evidence type="ECO:0000256" key="19">
    <source>
        <dbReference type="PIRNR" id="PIRNR000006"/>
    </source>
</evidence>
<dbReference type="KEGG" id="cof:FOZ74_13165"/>
<dbReference type="PANTHER" id="PTHR33751">
    <property type="entry name" value="CBB3-TYPE CYTOCHROME C OXIDASE SUBUNIT FIXP"/>
    <property type="match status" value="1"/>
</dbReference>
<dbReference type="InterPro" id="IPR050597">
    <property type="entry name" value="Cytochrome_c_Oxidase_Subunit"/>
</dbReference>
<accession>A0A5B8RYU4</accession>
<dbReference type="AlphaFoldDB" id="A0A5B8RYU4"/>
<keyword evidence="12 19" id="KW-0375">Hydrogen ion transport</keyword>
<dbReference type="UniPathway" id="UPA00705"/>
<keyword evidence="8 19" id="KW-0679">Respiratory chain</keyword>
<keyword evidence="18 19" id="KW-0472">Membrane</keyword>
<keyword evidence="25" id="KW-1185">Reference proteome</keyword>
<keyword evidence="7 19" id="KW-0349">Heme</keyword>
<feature type="binding site" description="axial binding residue" evidence="20">
    <location>
        <position position="234"/>
    </location>
    <ligand>
        <name>heme c</name>
        <dbReference type="ChEBI" id="CHEBI:61717"/>
        <label>2</label>
    </ligand>
    <ligandPart>
        <name>Fe</name>
        <dbReference type="ChEBI" id="CHEBI:18248"/>
    </ligandPart>
</feature>
<dbReference type="InterPro" id="IPR004678">
    <property type="entry name" value="Cyt_c_oxidase_cbb3_su3"/>
</dbReference>
<evidence type="ECO:0000256" key="7">
    <source>
        <dbReference type="ARBA" id="ARBA00022617"/>
    </source>
</evidence>
<name>A0A5B8RYU4_9BURK</name>
<evidence type="ECO:0000313" key="25">
    <source>
        <dbReference type="Proteomes" id="UP000321199"/>
    </source>
</evidence>
<feature type="binding site" description="covalent" evidence="21">
    <location>
        <position position="146"/>
    </location>
    <ligand>
        <name>heme c</name>
        <dbReference type="ChEBI" id="CHEBI:61717"/>
        <label>1</label>
    </ligand>
</feature>
<evidence type="ECO:0000256" key="6">
    <source>
        <dbReference type="ARBA" id="ARBA00022519"/>
    </source>
</evidence>
<evidence type="ECO:0000256" key="5">
    <source>
        <dbReference type="ARBA" id="ARBA00022475"/>
    </source>
</evidence>
<feature type="binding site" description="axial binding residue" evidence="20">
    <location>
        <position position="276"/>
    </location>
    <ligand>
        <name>heme c</name>
        <dbReference type="ChEBI" id="CHEBI:61717"/>
        <label>1</label>
    </ligand>
    <ligandPart>
        <name>Fe</name>
        <dbReference type="ChEBI" id="CHEBI:18248"/>
    </ligandPart>
</feature>
<evidence type="ECO:0000256" key="16">
    <source>
        <dbReference type="ARBA" id="ARBA00023004"/>
    </source>
</evidence>
<dbReference type="EMBL" id="CP042344">
    <property type="protein sequence ID" value="QEA13898.1"/>
    <property type="molecule type" value="Genomic_DNA"/>
</dbReference>
<evidence type="ECO:0000256" key="4">
    <source>
        <dbReference type="ARBA" id="ARBA00022448"/>
    </source>
</evidence>
<keyword evidence="10 19" id="KW-0479">Metal-binding</keyword>
<dbReference type="PIRSF" id="PIRSF000006">
    <property type="entry name" value="Cbb3-Cox_fixP"/>
    <property type="match status" value="1"/>
</dbReference>
<protein>
    <recommendedName>
        <fullName evidence="19">Cbb3-type cytochrome c oxidase subunit</fullName>
    </recommendedName>
</protein>
<dbReference type="SUPFAM" id="SSF46626">
    <property type="entry name" value="Cytochrome c"/>
    <property type="match status" value="2"/>
</dbReference>
<comment type="subunit">
    <text evidence="19">Component of the cbb3-type cytochrome c oxidase.</text>
</comment>
<evidence type="ECO:0000313" key="24">
    <source>
        <dbReference type="EMBL" id="QEA13898.1"/>
    </source>
</evidence>
<reference evidence="24 25" key="1">
    <citation type="submission" date="2019-07" db="EMBL/GenBank/DDBJ databases">
        <title>Complete genome sequence of Comamonas sp. NLF 7-7 isolated from livestock.</title>
        <authorList>
            <person name="Kim D.H."/>
            <person name="Kim J.G."/>
        </authorList>
    </citation>
    <scope>NUCLEOTIDE SEQUENCE [LARGE SCALE GENOMIC DNA]</scope>
    <source>
        <strain evidence="24 25">NLF 7-7</strain>
    </source>
</reference>
<keyword evidence="16 19" id="KW-0408">Iron</keyword>
<evidence type="ECO:0000256" key="11">
    <source>
        <dbReference type="ARBA" id="ARBA00022737"/>
    </source>
</evidence>
<dbReference type="InterPro" id="IPR038414">
    <property type="entry name" value="CcoP_N_sf"/>
</dbReference>
<dbReference type="NCBIfam" id="TIGR00782">
    <property type="entry name" value="ccoP"/>
    <property type="match status" value="1"/>
</dbReference>
<comment type="function">
    <text evidence="19">C-type cytochrome. Part of the cbb3-type cytochrome c oxidase complex.</text>
</comment>
<keyword evidence="14 22" id="KW-1133">Transmembrane helix</keyword>
<comment type="cofactor">
    <cofactor evidence="19 21">
        <name>heme c</name>
        <dbReference type="ChEBI" id="CHEBI:61717"/>
    </cofactor>
    <text evidence="19 21">Binds 2 heme C groups per subunit.</text>
</comment>
<feature type="binding site" description="covalent" evidence="21">
    <location>
        <position position="233"/>
    </location>
    <ligand>
        <name>heme c</name>
        <dbReference type="ChEBI" id="CHEBI:61717"/>
        <label>2</label>
    </ligand>
</feature>
<dbReference type="PANTHER" id="PTHR33751:SF1">
    <property type="entry name" value="CBB3-TYPE CYTOCHROME C OXIDASE SUBUNIT FIXP"/>
    <property type="match status" value="1"/>
</dbReference>
<keyword evidence="13 19" id="KW-0249">Electron transport</keyword>
<dbReference type="RefSeq" id="WP_146913483.1">
    <property type="nucleotide sequence ID" value="NZ_CP042344.1"/>
</dbReference>
<feature type="domain" description="Cytochrome c" evidence="23">
    <location>
        <begin position="130"/>
        <end position="210"/>
    </location>
</feature>
<evidence type="ECO:0000256" key="20">
    <source>
        <dbReference type="PIRSR" id="PIRSR000006-1"/>
    </source>
</evidence>
<feature type="transmembrane region" description="Helical" evidence="22">
    <location>
        <begin position="12"/>
        <end position="31"/>
    </location>
</feature>
<dbReference type="GO" id="GO:0016491">
    <property type="term" value="F:oxidoreductase activity"/>
    <property type="evidence" value="ECO:0007669"/>
    <property type="project" value="UniProtKB-KW"/>
</dbReference>
<feature type="transmembrane region" description="Helical" evidence="22">
    <location>
        <begin position="62"/>
        <end position="81"/>
    </location>
</feature>
<evidence type="ECO:0000256" key="17">
    <source>
        <dbReference type="ARBA" id="ARBA00023065"/>
    </source>
</evidence>
<dbReference type="InterPro" id="IPR036909">
    <property type="entry name" value="Cyt_c-like_dom_sf"/>
</dbReference>
<dbReference type="Pfam" id="PF14715">
    <property type="entry name" value="FixP_N"/>
    <property type="match status" value="1"/>
</dbReference>
<dbReference type="OrthoDB" id="9811281at2"/>
<dbReference type="Proteomes" id="UP000321199">
    <property type="component" value="Chromosome"/>
</dbReference>
<feature type="domain" description="Cytochrome c" evidence="23">
    <location>
        <begin position="217"/>
        <end position="299"/>
    </location>
</feature>
<feature type="binding site" description="axial binding residue" evidence="20">
    <location>
        <position position="147"/>
    </location>
    <ligand>
        <name>heme c</name>
        <dbReference type="ChEBI" id="CHEBI:61717"/>
        <label>1</label>
    </ligand>
    <ligandPart>
        <name>Fe</name>
        <dbReference type="ChEBI" id="CHEBI:18248"/>
    </ligandPart>
</feature>
<evidence type="ECO:0000256" key="10">
    <source>
        <dbReference type="ARBA" id="ARBA00022723"/>
    </source>
</evidence>
<evidence type="ECO:0000256" key="3">
    <source>
        <dbReference type="ARBA" id="ARBA00006113"/>
    </source>
</evidence>
<dbReference type="InterPro" id="IPR008168">
    <property type="entry name" value="Cyt_C_IC"/>
</dbReference>
<feature type="binding site" description="axial binding residue" evidence="20">
    <location>
        <position position="186"/>
    </location>
    <ligand>
        <name>heme c</name>
        <dbReference type="ChEBI" id="CHEBI:61717"/>
        <label>2</label>
    </ligand>
    <ligandPart>
        <name>Fe</name>
        <dbReference type="ChEBI" id="CHEBI:18248"/>
    </ligandPart>
</feature>
<keyword evidence="17 19" id="KW-0406">Ion transport</keyword>
<feature type="binding site" description="covalent" evidence="21">
    <location>
        <position position="230"/>
    </location>
    <ligand>
        <name>heme c</name>
        <dbReference type="ChEBI" id="CHEBI:61717"/>
        <label>2</label>
    </ligand>
</feature>
<dbReference type="PRINTS" id="PR00605">
    <property type="entry name" value="CYTCHROMECIC"/>
</dbReference>
<dbReference type="GO" id="GO:0006119">
    <property type="term" value="P:oxidative phosphorylation"/>
    <property type="evidence" value="ECO:0007669"/>
    <property type="project" value="UniProtKB-UniPathway"/>
</dbReference>
<keyword evidence="9 22" id="KW-0812">Transmembrane</keyword>
<evidence type="ECO:0000259" key="23">
    <source>
        <dbReference type="PROSITE" id="PS51007"/>
    </source>
</evidence>
<evidence type="ECO:0000256" key="1">
    <source>
        <dbReference type="ARBA" id="ARBA00004533"/>
    </source>
</evidence>
<evidence type="ECO:0000256" key="21">
    <source>
        <dbReference type="PIRSR" id="PIRSR000006-2"/>
    </source>
</evidence>
<gene>
    <name evidence="24" type="primary">ccoP</name>
    <name evidence="24" type="ORF">FOZ74_13165</name>
</gene>
<comment type="pathway">
    <text evidence="2 19">Energy metabolism; oxidative phosphorylation.</text>
</comment>
<keyword evidence="11" id="KW-0677">Repeat</keyword>
<dbReference type="Pfam" id="PF13442">
    <property type="entry name" value="Cytochrome_CBB3"/>
    <property type="match status" value="2"/>
</dbReference>
<evidence type="ECO:0000256" key="8">
    <source>
        <dbReference type="ARBA" id="ARBA00022660"/>
    </source>
</evidence>
<proteinExistence type="inferred from homology"/>
<keyword evidence="15 19" id="KW-0560">Oxidoreductase</keyword>
<dbReference type="GO" id="GO:0020037">
    <property type="term" value="F:heme binding"/>
    <property type="evidence" value="ECO:0007669"/>
    <property type="project" value="InterPro"/>
</dbReference>
<evidence type="ECO:0000256" key="9">
    <source>
        <dbReference type="ARBA" id="ARBA00022692"/>
    </source>
</evidence>
<dbReference type="InterPro" id="IPR009056">
    <property type="entry name" value="Cyt_c-like_dom"/>
</dbReference>
<dbReference type="GO" id="GO:0009055">
    <property type="term" value="F:electron transfer activity"/>
    <property type="evidence" value="ECO:0007669"/>
    <property type="project" value="InterPro"/>
</dbReference>
<evidence type="ECO:0000256" key="18">
    <source>
        <dbReference type="ARBA" id="ARBA00023136"/>
    </source>
</evidence>
<dbReference type="GO" id="GO:0005506">
    <property type="term" value="F:iron ion binding"/>
    <property type="evidence" value="ECO:0007669"/>
    <property type="project" value="InterPro"/>
</dbReference>